<dbReference type="SUPFAM" id="SSF109604">
    <property type="entry name" value="HD-domain/PDEase-like"/>
    <property type="match status" value="1"/>
</dbReference>
<keyword evidence="4" id="KW-1185">Reference proteome</keyword>
<evidence type="ECO:0000259" key="2">
    <source>
        <dbReference type="PROSITE" id="PS51832"/>
    </source>
</evidence>
<dbReference type="InterPro" id="IPR006674">
    <property type="entry name" value="HD_domain"/>
</dbReference>
<dbReference type="Pfam" id="PF13487">
    <property type="entry name" value="HD_5"/>
    <property type="match status" value="1"/>
</dbReference>
<dbReference type="AlphaFoldDB" id="A7NPT1"/>
<dbReference type="NCBIfam" id="TIGR00277">
    <property type="entry name" value="HDIG"/>
    <property type="match status" value="1"/>
</dbReference>
<dbReference type="PANTHER" id="PTHR43155">
    <property type="entry name" value="CYCLIC DI-GMP PHOSPHODIESTERASE PA4108-RELATED"/>
    <property type="match status" value="1"/>
</dbReference>
<dbReference type="KEGG" id="rca:Rcas_3527"/>
<dbReference type="Gene3D" id="1.10.3210.10">
    <property type="entry name" value="Hypothetical protein af1432"/>
    <property type="match status" value="1"/>
</dbReference>
<dbReference type="SUPFAM" id="SSF55781">
    <property type="entry name" value="GAF domain-like"/>
    <property type="match status" value="2"/>
</dbReference>
<feature type="domain" description="HD" evidence="1">
    <location>
        <begin position="380"/>
        <end position="505"/>
    </location>
</feature>
<dbReference type="SMART" id="SM00471">
    <property type="entry name" value="HDc"/>
    <property type="match status" value="1"/>
</dbReference>
<dbReference type="PANTHER" id="PTHR43155:SF2">
    <property type="entry name" value="CYCLIC DI-GMP PHOSPHODIESTERASE PA4108"/>
    <property type="match status" value="1"/>
</dbReference>
<name>A7NPT1_ROSCS</name>
<dbReference type="Gene3D" id="3.30.450.40">
    <property type="match status" value="2"/>
</dbReference>
<dbReference type="eggNOG" id="COG2203">
    <property type="taxonomic scope" value="Bacteria"/>
</dbReference>
<dbReference type="PROSITE" id="PS51831">
    <property type="entry name" value="HD"/>
    <property type="match status" value="1"/>
</dbReference>
<reference evidence="3 4" key="1">
    <citation type="submission" date="2007-08" db="EMBL/GenBank/DDBJ databases">
        <title>Complete sequence of Roseiflexus castenholzii DSM 13941.</title>
        <authorList>
            <consortium name="US DOE Joint Genome Institute"/>
            <person name="Copeland A."/>
            <person name="Lucas S."/>
            <person name="Lapidus A."/>
            <person name="Barry K."/>
            <person name="Glavina del Rio T."/>
            <person name="Dalin E."/>
            <person name="Tice H."/>
            <person name="Pitluck S."/>
            <person name="Thompson L.S."/>
            <person name="Brettin T."/>
            <person name="Bruce D."/>
            <person name="Detter J.C."/>
            <person name="Han C."/>
            <person name="Tapia R."/>
            <person name="Schmutz J."/>
            <person name="Larimer F."/>
            <person name="Land M."/>
            <person name="Hauser L."/>
            <person name="Kyrpides N."/>
            <person name="Mikhailova N."/>
            <person name="Bryant D.A."/>
            <person name="Hanada S."/>
            <person name="Tsukatani Y."/>
            <person name="Richardson P."/>
        </authorList>
    </citation>
    <scope>NUCLEOTIDE SEQUENCE [LARGE SCALE GENOMIC DNA]</scope>
    <source>
        <strain evidence="4">DSM 13941 / HLO8</strain>
    </source>
</reference>
<evidence type="ECO:0000259" key="1">
    <source>
        <dbReference type="PROSITE" id="PS51831"/>
    </source>
</evidence>
<dbReference type="Pfam" id="PF01590">
    <property type="entry name" value="GAF"/>
    <property type="match status" value="1"/>
</dbReference>
<sequence length="562" mass="62377">MDHDLTIHRVLNVIQRATQTASQTHLTALLDRTLDLFVEEAHAEAGTLYLYDPEHDALVFHVVKGDAASQRLLGMRIPASRGVAGAALRAREPIFVHNVAEDPRWDRSIGELASLQLRTMYCLPLIIDDRPVGVVQVFNLPADAIDADEELILLRILGNVMVNVIDKTRLLDETHRRERRQRALADIAARLTTTLDRQQLLTLIMDYARDLLNCEATSVWEIDDEDEPNPVLRSHVATGSRGEKVTGVTVPFGQGIIGHVVATGAIIRLDDVRNDARHYQGVDQQSGFETRSILCVPLHAPSIELGAERGRVEARIIGGAQALNKIGGPFTDDDVALFEAFANLAATVLQLSRLYADTQNLLLGMIKALVEAVDARDRNNQRHSRRVSDFSVAIAEELGLSDEQIFHVRLGSLLHDIGKIGVPDAILDKPGRLTDEELVEMRSHTTKGYEIMSQEELKRLLRVELPALLQHHERLDGNGYPHGISGDRISWIARIVAVADVFDALTSTRPYKEPWSAERAIAYLTERKGVEFDAACVEALARARAKGHPLVKTQVERAMERG</sequence>
<evidence type="ECO:0000313" key="4">
    <source>
        <dbReference type="Proteomes" id="UP000000263"/>
    </source>
</evidence>
<dbReference type="GO" id="GO:0016787">
    <property type="term" value="F:hydrolase activity"/>
    <property type="evidence" value="ECO:0007669"/>
    <property type="project" value="UniProtKB-KW"/>
</dbReference>
<dbReference type="InterPro" id="IPR037522">
    <property type="entry name" value="HD_GYP_dom"/>
</dbReference>
<dbReference type="InterPro" id="IPR029016">
    <property type="entry name" value="GAF-like_dom_sf"/>
</dbReference>
<dbReference type="Proteomes" id="UP000000263">
    <property type="component" value="Chromosome"/>
</dbReference>
<evidence type="ECO:0000313" key="3">
    <source>
        <dbReference type="EMBL" id="ABU59577.1"/>
    </source>
</evidence>
<dbReference type="eggNOG" id="COG2206">
    <property type="taxonomic scope" value="Bacteria"/>
</dbReference>
<dbReference type="InterPro" id="IPR006675">
    <property type="entry name" value="HDIG_dom"/>
</dbReference>
<dbReference type="RefSeq" id="WP_012122000.1">
    <property type="nucleotide sequence ID" value="NC_009767.1"/>
</dbReference>
<proteinExistence type="predicted"/>
<feature type="domain" description="HD-GYP" evidence="2">
    <location>
        <begin position="358"/>
        <end position="556"/>
    </location>
</feature>
<dbReference type="STRING" id="383372.Rcas_3527"/>
<dbReference type="HOGENOM" id="CLU_000445_92_13_0"/>
<keyword evidence="3" id="KW-0378">Hydrolase</keyword>
<dbReference type="SMART" id="SM00065">
    <property type="entry name" value="GAF"/>
    <property type="match status" value="2"/>
</dbReference>
<accession>A7NPT1</accession>
<protein>
    <submittedName>
        <fullName evidence="3">Metal dependent phosphohydrolase</fullName>
    </submittedName>
</protein>
<organism evidence="3 4">
    <name type="scientific">Roseiflexus castenholzii (strain DSM 13941 / HLO8)</name>
    <dbReference type="NCBI Taxonomy" id="383372"/>
    <lineage>
        <taxon>Bacteria</taxon>
        <taxon>Bacillati</taxon>
        <taxon>Chloroflexota</taxon>
        <taxon>Chloroflexia</taxon>
        <taxon>Chloroflexales</taxon>
        <taxon>Roseiflexineae</taxon>
        <taxon>Roseiflexaceae</taxon>
        <taxon>Roseiflexus</taxon>
    </lineage>
</organism>
<gene>
    <name evidence="3" type="ordered locus">Rcas_3527</name>
</gene>
<dbReference type="CDD" id="cd00077">
    <property type="entry name" value="HDc"/>
    <property type="match status" value="1"/>
</dbReference>
<dbReference type="Pfam" id="PF13185">
    <property type="entry name" value="GAF_2"/>
    <property type="match status" value="1"/>
</dbReference>
<dbReference type="InterPro" id="IPR003607">
    <property type="entry name" value="HD/PDEase_dom"/>
</dbReference>
<dbReference type="PROSITE" id="PS51832">
    <property type="entry name" value="HD_GYP"/>
    <property type="match status" value="1"/>
</dbReference>
<dbReference type="EMBL" id="CP000804">
    <property type="protein sequence ID" value="ABU59577.1"/>
    <property type="molecule type" value="Genomic_DNA"/>
</dbReference>
<dbReference type="InterPro" id="IPR003018">
    <property type="entry name" value="GAF"/>
</dbReference>